<proteinExistence type="predicted"/>
<evidence type="ECO:0000313" key="2">
    <source>
        <dbReference type="EMBL" id="CAB4948101.1"/>
    </source>
</evidence>
<name>A0A6J6MQD3_9ZZZZ</name>
<protein>
    <submittedName>
        <fullName evidence="1">Unannotated protein</fullName>
    </submittedName>
</protein>
<evidence type="ECO:0000313" key="3">
    <source>
        <dbReference type="EMBL" id="CAB4982759.1"/>
    </source>
</evidence>
<dbReference type="EMBL" id="CAFBOI010000113">
    <property type="protein sequence ID" value="CAB4982759.1"/>
    <property type="molecule type" value="Genomic_DNA"/>
</dbReference>
<sequence length="165" mass="18460">MKTSFVLLVTLLLVAWYLSFSATRLDRLHHRVETSWANLDATLQRRAAIALEIAHLPEIDPATNLILTGAAYGAREAQIFERSDQESGLSGTLQLLLRESDLPELHPEIFTKLEDVTERVRVAVALHVEAVSATKSLREKLVFRVFRLAGTAPLPVKFAFEDDVL</sequence>
<gene>
    <name evidence="1" type="ORF">UFOPK2312_00877</name>
    <name evidence="2" type="ORF">UFOPK3783_00702</name>
    <name evidence="3" type="ORF">UFOPK3948_00833</name>
</gene>
<dbReference type="EMBL" id="CAFBNI010000085">
    <property type="protein sequence ID" value="CAB4948101.1"/>
    <property type="molecule type" value="Genomic_DNA"/>
</dbReference>
<organism evidence="1">
    <name type="scientific">freshwater metagenome</name>
    <dbReference type="NCBI Taxonomy" id="449393"/>
    <lineage>
        <taxon>unclassified sequences</taxon>
        <taxon>metagenomes</taxon>
        <taxon>ecological metagenomes</taxon>
    </lineage>
</organism>
<accession>A0A6J6MQD3</accession>
<dbReference type="AlphaFoldDB" id="A0A6J6MQD3"/>
<dbReference type="EMBL" id="CAEZWY010000114">
    <property type="protein sequence ID" value="CAB4676287.1"/>
    <property type="molecule type" value="Genomic_DNA"/>
</dbReference>
<reference evidence="1" key="1">
    <citation type="submission" date="2020-05" db="EMBL/GenBank/DDBJ databases">
        <authorList>
            <person name="Chiriac C."/>
            <person name="Salcher M."/>
            <person name="Ghai R."/>
            <person name="Kavagutti S V."/>
        </authorList>
    </citation>
    <scope>NUCLEOTIDE SEQUENCE</scope>
</reference>
<evidence type="ECO:0000313" key="1">
    <source>
        <dbReference type="EMBL" id="CAB4676287.1"/>
    </source>
</evidence>